<name>A0A183FKP6_HELPZ</name>
<dbReference type="EMBL" id="UZAH01025962">
    <property type="protein sequence ID" value="VDO73424.1"/>
    <property type="molecule type" value="Genomic_DNA"/>
</dbReference>
<protein>
    <submittedName>
        <fullName evidence="3">Integrase</fullName>
    </submittedName>
</protein>
<keyword evidence="2" id="KW-1185">Reference proteome</keyword>
<dbReference type="OrthoDB" id="5800121at2759"/>
<sequence>MLRWTAGVTRMDRVRNEAIRQKLIVDSGQDARSSLTILRWYGHVLRGKEDSVRKLGLELELVGKRRRGRPKKLWSDMLHMDLKDAGVHPHLALDRERWLHDTRIADPAMKRDRG</sequence>
<accession>A0A3P7YNW0</accession>
<proteinExistence type="predicted"/>
<reference evidence="3" key="2">
    <citation type="submission" date="2019-09" db="UniProtKB">
        <authorList>
            <consortium name="WormBaseParasite"/>
        </authorList>
    </citation>
    <scope>IDENTIFICATION</scope>
</reference>
<dbReference type="PANTHER" id="PTHR46238">
    <property type="entry name" value="REVERSE TRANSCRIPTASE DOMAIN-CONTAINING PROTEIN"/>
    <property type="match status" value="1"/>
</dbReference>
<dbReference type="PANTHER" id="PTHR46238:SF8">
    <property type="entry name" value="ENDONUCLEASE_EXONUCLEASE_PHOSPHATASE DOMAIN-CONTAINING PROTEIN"/>
    <property type="match status" value="1"/>
</dbReference>
<evidence type="ECO:0000313" key="1">
    <source>
        <dbReference type="EMBL" id="VDO73424.1"/>
    </source>
</evidence>
<evidence type="ECO:0000313" key="3">
    <source>
        <dbReference type="WBParaSite" id="HPBE_0000773901-mRNA-1"/>
    </source>
</evidence>
<gene>
    <name evidence="1" type="ORF">HPBE_LOCUS7740</name>
</gene>
<organism evidence="2 3">
    <name type="scientific">Heligmosomoides polygyrus</name>
    <name type="common">Parasitic roundworm</name>
    <dbReference type="NCBI Taxonomy" id="6339"/>
    <lineage>
        <taxon>Eukaryota</taxon>
        <taxon>Metazoa</taxon>
        <taxon>Ecdysozoa</taxon>
        <taxon>Nematoda</taxon>
        <taxon>Chromadorea</taxon>
        <taxon>Rhabditida</taxon>
        <taxon>Rhabditina</taxon>
        <taxon>Rhabditomorpha</taxon>
        <taxon>Strongyloidea</taxon>
        <taxon>Heligmosomidae</taxon>
        <taxon>Heligmosomoides</taxon>
    </lineage>
</organism>
<reference evidence="1 2" key="1">
    <citation type="submission" date="2018-11" db="EMBL/GenBank/DDBJ databases">
        <authorList>
            <consortium name="Pathogen Informatics"/>
        </authorList>
    </citation>
    <scope>NUCLEOTIDE SEQUENCE [LARGE SCALE GENOMIC DNA]</scope>
</reference>
<dbReference type="WBParaSite" id="HPBE_0000773901-mRNA-1">
    <property type="protein sequence ID" value="HPBE_0000773901-mRNA-1"/>
    <property type="gene ID" value="HPBE_0000773901"/>
</dbReference>
<dbReference type="Proteomes" id="UP000050761">
    <property type="component" value="Unassembled WGS sequence"/>
</dbReference>
<evidence type="ECO:0000313" key="2">
    <source>
        <dbReference type="Proteomes" id="UP000050761"/>
    </source>
</evidence>
<dbReference type="AlphaFoldDB" id="A0A183FKP6"/>
<accession>A0A183FKP6</accession>